<dbReference type="STRING" id="1110509.Mhar_1573"/>
<gene>
    <name evidence="2" type="ordered locus">Mhar_1573</name>
</gene>
<protein>
    <submittedName>
        <fullName evidence="2">Uncharacterized protein</fullName>
    </submittedName>
</protein>
<proteinExistence type="predicted"/>
<dbReference type="AlphaFoldDB" id="G7WP92"/>
<evidence type="ECO:0000313" key="3">
    <source>
        <dbReference type="Proteomes" id="UP000005877"/>
    </source>
</evidence>
<sequence length="127" mass="14336">MGYHPRRPLCIYRSGMIAPRGDWRRLWPRIRIFEAGDRRGPPATSPPPLRPPKRPPGGKKGDTAAKPLKLETLYPVMAVVVICDDSEIEVSEGERCAICGRLLEEYDEVTGTGVLGYYHWTCVTHFE</sequence>
<dbReference type="PATRIC" id="fig|1110509.7.peg.1752"/>
<evidence type="ECO:0000313" key="2">
    <source>
        <dbReference type="EMBL" id="AET64933.1"/>
    </source>
</evidence>
<dbReference type="KEGG" id="mhi:Mhar_1573"/>
<dbReference type="HOGENOM" id="CLU_1965551_0_0_2"/>
<dbReference type="Proteomes" id="UP000005877">
    <property type="component" value="Chromosome"/>
</dbReference>
<reference evidence="2 3" key="1">
    <citation type="journal article" date="2012" name="PLoS ONE">
        <title>The genome characteristics and predicted function of methyl-group oxidation pathway in the obligate aceticlastic methanogens, Methanosaeta spp.</title>
        <authorList>
            <person name="Zhu J."/>
            <person name="Zheng H."/>
            <person name="Ai G."/>
            <person name="Zhang G."/>
            <person name="Liu D."/>
            <person name="Liu X."/>
            <person name="Dong X."/>
        </authorList>
    </citation>
    <scope>NUCLEOTIDE SEQUENCE [LARGE SCALE GENOMIC DNA]</scope>
    <source>
        <strain evidence="2 3">6Ac</strain>
    </source>
</reference>
<keyword evidence="3" id="KW-1185">Reference proteome</keyword>
<evidence type="ECO:0000256" key="1">
    <source>
        <dbReference type="SAM" id="MobiDB-lite"/>
    </source>
</evidence>
<feature type="region of interest" description="Disordered" evidence="1">
    <location>
        <begin position="36"/>
        <end position="65"/>
    </location>
</feature>
<organism evidence="2 3">
    <name type="scientific">Methanothrix harundinacea (strain 6Ac)</name>
    <name type="common">Methanosaeta harundinacea</name>
    <dbReference type="NCBI Taxonomy" id="1110509"/>
    <lineage>
        <taxon>Archaea</taxon>
        <taxon>Methanobacteriati</taxon>
        <taxon>Methanobacteriota</taxon>
        <taxon>Stenosarchaea group</taxon>
        <taxon>Methanomicrobia</taxon>
        <taxon>Methanotrichales</taxon>
        <taxon>Methanotrichaceae</taxon>
        <taxon>Methanothrix</taxon>
    </lineage>
</organism>
<accession>G7WP92</accession>
<dbReference type="EMBL" id="CP003117">
    <property type="protein sequence ID" value="AET64933.1"/>
    <property type="molecule type" value="Genomic_DNA"/>
</dbReference>
<name>G7WP92_METH6</name>